<dbReference type="Gene3D" id="3.30.70.20">
    <property type="match status" value="1"/>
</dbReference>
<proteinExistence type="predicted"/>
<dbReference type="PANTHER" id="PTHR43063">
    <property type="entry name" value="4FE-4S CLUSTER CONTAINING PARA FAMILY ATPASE PROTEIN"/>
    <property type="match status" value="1"/>
</dbReference>
<feature type="domain" description="4Fe-4S ferredoxin-type" evidence="4">
    <location>
        <begin position="88"/>
        <end position="116"/>
    </location>
</feature>
<dbReference type="GO" id="GO:0046872">
    <property type="term" value="F:metal ion binding"/>
    <property type="evidence" value="ECO:0007669"/>
    <property type="project" value="UniProtKB-KW"/>
</dbReference>
<evidence type="ECO:0000256" key="3">
    <source>
        <dbReference type="ARBA" id="ARBA00023014"/>
    </source>
</evidence>
<keyword evidence="3" id="KW-0411">Iron-sulfur</keyword>
<dbReference type="SUPFAM" id="SSF52540">
    <property type="entry name" value="P-loop containing nucleoside triphosphate hydrolases"/>
    <property type="match status" value="1"/>
</dbReference>
<dbReference type="EMBL" id="CP047593">
    <property type="protein sequence ID" value="QHI69458.1"/>
    <property type="molecule type" value="Genomic_DNA"/>
</dbReference>
<gene>
    <name evidence="5" type="ORF">GT409_08325</name>
</gene>
<dbReference type="Proteomes" id="UP000464954">
    <property type="component" value="Chromosome"/>
</dbReference>
<dbReference type="InterPro" id="IPR017900">
    <property type="entry name" value="4Fe4S_Fe_S_CS"/>
</dbReference>
<accession>A0A6P1MBJ0</accession>
<protein>
    <submittedName>
        <fullName evidence="5">P-loop NTPase</fullName>
    </submittedName>
</protein>
<dbReference type="Pfam" id="PF00037">
    <property type="entry name" value="Fer4"/>
    <property type="match status" value="2"/>
</dbReference>
<feature type="domain" description="4Fe-4S ferredoxin-type" evidence="4">
    <location>
        <begin position="58"/>
        <end position="87"/>
    </location>
</feature>
<keyword evidence="1" id="KW-0479">Metal-binding</keyword>
<evidence type="ECO:0000259" key="4">
    <source>
        <dbReference type="PROSITE" id="PS51379"/>
    </source>
</evidence>
<dbReference type="PROSITE" id="PS51379">
    <property type="entry name" value="4FE4S_FER_2"/>
    <property type="match status" value="2"/>
</dbReference>
<evidence type="ECO:0000256" key="2">
    <source>
        <dbReference type="ARBA" id="ARBA00023004"/>
    </source>
</evidence>
<dbReference type="RefSeq" id="WP_160628640.1">
    <property type="nucleotide sequence ID" value="NZ_CP047593.1"/>
</dbReference>
<sequence length="278" mass="29120">MKIAVASGKGGTGKTTVSVALAQAFDSPVCLIDSDVEEPNSAFFLKPGLKSRTDVTIPVPNIDAEKCTGCGACSSFCTYNAIAVAGKGVMVFPELCHSCGGCTRICPANAITEIPKVIGELSCGQSGTITTLEGRLKIGCAMAPPLIRAAKKAAPDLPVIIDSPPGTSCPMITAVSGCDFVVLVTEPTPFGLNDLKLAVETVRKLGLPFSVVINRSDAGDDRVVRYCEEETISILLQIPESREIAKAYSRGDSLLQAEPALNAGFRNIIRSIQTEVSQ</sequence>
<evidence type="ECO:0000313" key="6">
    <source>
        <dbReference type="Proteomes" id="UP000464954"/>
    </source>
</evidence>
<reference evidence="5 6" key="1">
    <citation type="submission" date="2020-01" db="EMBL/GenBank/DDBJ databases">
        <title>Ponticoccus aerotolerans gen. nov., sp. nov., an anaerobic bacterium and proposal of Ponticoccusceae fam. nov., Ponticoccusles ord. nov. and Ponticoccuse classis nov. in the phylum Kiritimatiellaeota.</title>
        <authorList>
            <person name="Zhou L.Y."/>
            <person name="Du Z.J."/>
        </authorList>
    </citation>
    <scope>NUCLEOTIDE SEQUENCE [LARGE SCALE GENOMIC DNA]</scope>
    <source>
        <strain evidence="5 6">S-5007</strain>
    </source>
</reference>
<dbReference type="AlphaFoldDB" id="A0A6P1MBJ0"/>
<dbReference type="KEGG" id="taer:GT409_08325"/>
<dbReference type="InterPro" id="IPR027417">
    <property type="entry name" value="P-loop_NTPase"/>
</dbReference>
<keyword evidence="6" id="KW-1185">Reference proteome</keyword>
<dbReference type="PANTHER" id="PTHR43063:SF1">
    <property type="entry name" value="4FE-4S CLUSTER CONTAINING PARA FAMILY ATPASE PROTEIN"/>
    <property type="match status" value="1"/>
</dbReference>
<dbReference type="GO" id="GO:0051536">
    <property type="term" value="F:iron-sulfur cluster binding"/>
    <property type="evidence" value="ECO:0007669"/>
    <property type="project" value="UniProtKB-KW"/>
</dbReference>
<name>A0A6P1MBJ0_9BACT</name>
<dbReference type="InterPro" id="IPR017896">
    <property type="entry name" value="4Fe4S_Fe-S-bd"/>
</dbReference>
<keyword evidence="2" id="KW-0408">Iron</keyword>
<evidence type="ECO:0000256" key="1">
    <source>
        <dbReference type="ARBA" id="ARBA00022723"/>
    </source>
</evidence>
<evidence type="ECO:0000313" key="5">
    <source>
        <dbReference type="EMBL" id="QHI69458.1"/>
    </source>
</evidence>
<organism evidence="5 6">
    <name type="scientific">Tichowtungia aerotolerans</name>
    <dbReference type="NCBI Taxonomy" id="2697043"/>
    <lineage>
        <taxon>Bacteria</taxon>
        <taxon>Pseudomonadati</taxon>
        <taxon>Kiritimatiellota</taxon>
        <taxon>Tichowtungiia</taxon>
        <taxon>Tichowtungiales</taxon>
        <taxon>Tichowtungiaceae</taxon>
        <taxon>Tichowtungia</taxon>
    </lineage>
</organism>
<dbReference type="SUPFAM" id="SSF54862">
    <property type="entry name" value="4Fe-4S ferredoxins"/>
    <property type="match status" value="1"/>
</dbReference>
<dbReference type="PROSITE" id="PS00198">
    <property type="entry name" value="4FE4S_FER_1"/>
    <property type="match status" value="1"/>
</dbReference>
<dbReference type="InterPro" id="IPR002586">
    <property type="entry name" value="CobQ/CobB/MinD/ParA_Nub-bd_dom"/>
</dbReference>
<dbReference type="CDD" id="cd03110">
    <property type="entry name" value="SIMIBI_bact_arch"/>
    <property type="match status" value="1"/>
</dbReference>
<dbReference type="Pfam" id="PF01656">
    <property type="entry name" value="CbiA"/>
    <property type="match status" value="1"/>
</dbReference>
<dbReference type="Gene3D" id="3.40.50.300">
    <property type="entry name" value="P-loop containing nucleotide triphosphate hydrolases"/>
    <property type="match status" value="2"/>
</dbReference>